<dbReference type="EMBL" id="GBXM01004634">
    <property type="protein sequence ID" value="JAI03944.1"/>
    <property type="molecule type" value="Transcribed_RNA"/>
</dbReference>
<protein>
    <submittedName>
        <fullName evidence="1">Uncharacterized protein</fullName>
    </submittedName>
</protein>
<proteinExistence type="predicted"/>
<name>A0A0E9XQI1_ANGAN</name>
<evidence type="ECO:0000313" key="1">
    <source>
        <dbReference type="EMBL" id="JAI03944.1"/>
    </source>
</evidence>
<dbReference type="AlphaFoldDB" id="A0A0E9XQI1"/>
<organism evidence="1">
    <name type="scientific">Anguilla anguilla</name>
    <name type="common">European freshwater eel</name>
    <name type="synonym">Muraena anguilla</name>
    <dbReference type="NCBI Taxonomy" id="7936"/>
    <lineage>
        <taxon>Eukaryota</taxon>
        <taxon>Metazoa</taxon>
        <taxon>Chordata</taxon>
        <taxon>Craniata</taxon>
        <taxon>Vertebrata</taxon>
        <taxon>Euteleostomi</taxon>
        <taxon>Actinopterygii</taxon>
        <taxon>Neopterygii</taxon>
        <taxon>Teleostei</taxon>
        <taxon>Anguilliformes</taxon>
        <taxon>Anguillidae</taxon>
        <taxon>Anguilla</taxon>
    </lineage>
</organism>
<reference evidence="1" key="1">
    <citation type="submission" date="2014-11" db="EMBL/GenBank/DDBJ databases">
        <authorList>
            <person name="Amaro Gonzalez C."/>
        </authorList>
    </citation>
    <scope>NUCLEOTIDE SEQUENCE</scope>
</reference>
<sequence>MVLLFDIVTSNLFFCFLFSCEVNVQI</sequence>
<reference evidence="1" key="2">
    <citation type="journal article" date="2015" name="Fish Shellfish Immunol.">
        <title>Early steps in the European eel (Anguilla anguilla)-Vibrio vulnificus interaction in the gills: Role of the RtxA13 toxin.</title>
        <authorList>
            <person name="Callol A."/>
            <person name="Pajuelo D."/>
            <person name="Ebbesson L."/>
            <person name="Teles M."/>
            <person name="MacKenzie S."/>
            <person name="Amaro C."/>
        </authorList>
    </citation>
    <scope>NUCLEOTIDE SEQUENCE</scope>
</reference>
<accession>A0A0E9XQI1</accession>